<dbReference type="AlphaFoldDB" id="A0A2T4U8X4"/>
<proteinExistence type="predicted"/>
<sequence length="82" mass="9504">MVIPPFLPFRRGFFLRNVRRGRRWEKAKSEDPFQSRQALKIAEDKPHGKLPPGSAGESYTFRRIIILQSRLNRHSEAALMAA</sequence>
<name>A0A2T4U8X4_9BACI</name>
<dbReference type="EMBL" id="PZJJ01000004">
    <property type="protein sequence ID" value="PTL39827.1"/>
    <property type="molecule type" value="Genomic_DNA"/>
</dbReference>
<comment type="caution">
    <text evidence="1">The sequence shown here is derived from an EMBL/GenBank/DDBJ whole genome shotgun (WGS) entry which is preliminary data.</text>
</comment>
<protein>
    <submittedName>
        <fullName evidence="1">Uncharacterized protein</fullName>
    </submittedName>
</protein>
<accession>A0A2T4U8X4</accession>
<organism evidence="1 2">
    <name type="scientific">Alkalicoccus saliphilus</name>
    <dbReference type="NCBI Taxonomy" id="200989"/>
    <lineage>
        <taxon>Bacteria</taxon>
        <taxon>Bacillati</taxon>
        <taxon>Bacillota</taxon>
        <taxon>Bacilli</taxon>
        <taxon>Bacillales</taxon>
        <taxon>Bacillaceae</taxon>
        <taxon>Alkalicoccus</taxon>
    </lineage>
</organism>
<keyword evidence="2" id="KW-1185">Reference proteome</keyword>
<reference evidence="1 2" key="1">
    <citation type="submission" date="2018-03" db="EMBL/GenBank/DDBJ databases">
        <title>Alkalicoccus saliphilus sp. nov., isolated from a mineral pool.</title>
        <authorList>
            <person name="Zhao B."/>
        </authorList>
    </citation>
    <scope>NUCLEOTIDE SEQUENCE [LARGE SCALE GENOMIC DNA]</scope>
    <source>
        <strain evidence="1 2">6AG</strain>
    </source>
</reference>
<evidence type="ECO:0000313" key="2">
    <source>
        <dbReference type="Proteomes" id="UP000240509"/>
    </source>
</evidence>
<dbReference type="Proteomes" id="UP000240509">
    <property type="component" value="Unassembled WGS sequence"/>
</dbReference>
<gene>
    <name evidence="1" type="ORF">C6Y45_04070</name>
</gene>
<evidence type="ECO:0000313" key="1">
    <source>
        <dbReference type="EMBL" id="PTL39827.1"/>
    </source>
</evidence>
<dbReference type="RefSeq" id="WP_107583749.1">
    <property type="nucleotide sequence ID" value="NZ_PZJJ01000004.1"/>
</dbReference>